<dbReference type="EMBL" id="LNGC01000274">
    <property type="protein sequence ID" value="KYC44508.1"/>
    <property type="molecule type" value="Genomic_DNA"/>
</dbReference>
<dbReference type="Proteomes" id="UP000075398">
    <property type="component" value="Unassembled WGS sequence"/>
</dbReference>
<gene>
    <name evidence="1" type="ORF">AMQ22_02293</name>
</gene>
<name>A0A150IHZ4_9EURY</name>
<accession>A0A150IHZ4</accession>
<sequence>MVVSSLSVDSKVNSKGELLKYNMVIDTNSYVYNLLDSNSYKESGKSLRDDITSRGLRYNEAWGGDNVRITINGSSSDTVKIDKVDGYLVYHDNITSLSPSYQMEGDLFGLSDAVDSAVTVHYYLEMPNDIIDSNANAVSGNKAEWHMLKASQMREVYAKCEIPRLPEIRTFGTLCMLFISFLILRKE</sequence>
<evidence type="ECO:0000313" key="2">
    <source>
        <dbReference type="Proteomes" id="UP000075398"/>
    </source>
</evidence>
<proteinExistence type="predicted"/>
<protein>
    <submittedName>
        <fullName evidence="1">Uncharacterized protein</fullName>
    </submittedName>
</protein>
<organism evidence="1 2">
    <name type="scientific">Candidatus Methanofastidiosum methylothiophilum</name>
    <dbReference type="NCBI Taxonomy" id="1705564"/>
    <lineage>
        <taxon>Archaea</taxon>
        <taxon>Methanobacteriati</taxon>
        <taxon>Methanobacteriota</taxon>
        <taxon>Stenosarchaea group</taxon>
        <taxon>Candidatus Methanofastidiosia</taxon>
        <taxon>Candidatus Methanofastidiosales</taxon>
        <taxon>Candidatus Methanofastidiosaceae</taxon>
        <taxon>Candidatus Methanofastidiosum</taxon>
    </lineage>
</organism>
<reference evidence="1 2" key="1">
    <citation type="journal article" date="2016" name="ISME J.">
        <title>Chasing the elusive Euryarchaeota class WSA2: genomes reveal a uniquely fastidious methyl-reducing methanogen.</title>
        <authorList>
            <person name="Nobu M.K."/>
            <person name="Narihiro T."/>
            <person name="Kuroda K."/>
            <person name="Mei R."/>
            <person name="Liu W.T."/>
        </authorList>
    </citation>
    <scope>NUCLEOTIDE SEQUENCE [LARGE SCALE GENOMIC DNA]</scope>
    <source>
        <strain evidence="1">U1lsi0528_Bin055</strain>
    </source>
</reference>
<evidence type="ECO:0000313" key="1">
    <source>
        <dbReference type="EMBL" id="KYC44508.1"/>
    </source>
</evidence>
<comment type="caution">
    <text evidence="1">The sequence shown here is derived from an EMBL/GenBank/DDBJ whole genome shotgun (WGS) entry which is preliminary data.</text>
</comment>
<dbReference type="AlphaFoldDB" id="A0A150IHZ4"/>